<dbReference type="Gene3D" id="3.20.20.140">
    <property type="entry name" value="Metal-dependent hydrolases"/>
    <property type="match status" value="1"/>
</dbReference>
<dbReference type="OrthoDB" id="6079689at2759"/>
<dbReference type="InterPro" id="IPR050891">
    <property type="entry name" value="TatD-type_Hydrolase"/>
</dbReference>
<gene>
    <name evidence="6" type="ORF">AV274_3467</name>
</gene>
<feature type="region of interest" description="Disordered" evidence="5">
    <location>
        <begin position="360"/>
        <end position="447"/>
    </location>
</feature>
<dbReference type="InterPro" id="IPR032466">
    <property type="entry name" value="Metal_Hydrolase"/>
</dbReference>
<dbReference type="PROSITE" id="PS01091">
    <property type="entry name" value="TATD_3"/>
    <property type="match status" value="1"/>
</dbReference>
<sequence>MCDIGLNFTDSVYAGVYRDSMKHPDDRKKVLERAWNVGVSKIIITAGNIQEAKEALALARTDDRLYSTVGVHPTRCSEFLEGNPEEMMKELIAIGKEGKAEKKIVAVGEFGLDYDRLHFCDKETQNKYFRKQFELVSALHLPLFLHCRNCDEDFLKVFQEMDPNHELRGCVHSFTGSKEMAKSLLDLGFYIGFNGSGMRTEESLDVIRSVPLDRILIETDGPYCAISSAHACYPLTKTHFPMKRVEKYDSECLVKGRNEPCRVIEVLEVIAACHQVSVEEAASSKTLEALQVELTKELGPKVEKMYEKACETDPEKQTYGPETSEKIKAMYADFKKIDGLYNEVSEVCTGFVTAVIEERRKEEQKKEEEQRRKEEEEAQRKREEEEKMRLEQERLEQERLRQKEEEEARRREEEERKAAEAAELRARQEKQRQMEEEEKERKMNQLRERQKALAETIRLTREAKKKAEEEAARKAAEEEQKRKEALAKAEEEKWNAMCMLEEEELDRVNASAWEPVEGMRVREDGVLEVLSIPAFESLLNNPALPALCIYWHADRIEKSHEVLAALTQALPLCPHVRLAVVNTTQFPQLKFK</sequence>
<name>A0A196SCM8_BLAHN</name>
<keyword evidence="2" id="KW-0540">Nuclease</keyword>
<evidence type="ECO:0000313" key="7">
    <source>
        <dbReference type="Proteomes" id="UP000078348"/>
    </source>
</evidence>
<dbReference type="Pfam" id="PF01026">
    <property type="entry name" value="TatD_DNase"/>
    <property type="match status" value="1"/>
</dbReference>
<comment type="caution">
    <text evidence="6">The sequence shown here is derived from an EMBL/GenBank/DDBJ whole genome shotgun (WGS) entry which is preliminary data.</text>
</comment>
<evidence type="ECO:0000256" key="3">
    <source>
        <dbReference type="ARBA" id="ARBA00022723"/>
    </source>
</evidence>
<organism evidence="6 7">
    <name type="scientific">Blastocystis sp. subtype 1 (strain ATCC 50177 / NandII)</name>
    <dbReference type="NCBI Taxonomy" id="478820"/>
    <lineage>
        <taxon>Eukaryota</taxon>
        <taxon>Sar</taxon>
        <taxon>Stramenopiles</taxon>
        <taxon>Bigyra</taxon>
        <taxon>Opalozoa</taxon>
        <taxon>Opalinata</taxon>
        <taxon>Blastocystidae</taxon>
        <taxon>Blastocystis</taxon>
    </lineage>
</organism>
<evidence type="ECO:0000256" key="4">
    <source>
        <dbReference type="ARBA" id="ARBA00022801"/>
    </source>
</evidence>
<keyword evidence="7" id="KW-1185">Reference proteome</keyword>
<accession>A0A196SCM8</accession>
<dbReference type="PANTHER" id="PTHR10060">
    <property type="entry name" value="TATD FAMILY DEOXYRIBONUCLEASE"/>
    <property type="match status" value="1"/>
</dbReference>
<dbReference type="InterPro" id="IPR001130">
    <property type="entry name" value="TatD-like"/>
</dbReference>
<evidence type="ECO:0000256" key="5">
    <source>
        <dbReference type="SAM" id="MobiDB-lite"/>
    </source>
</evidence>
<dbReference type="EMBL" id="LXWW01000210">
    <property type="protein sequence ID" value="OAO14763.1"/>
    <property type="molecule type" value="Genomic_DNA"/>
</dbReference>
<proteinExistence type="inferred from homology"/>
<protein>
    <submittedName>
        <fullName evidence="6">TatD related DNase</fullName>
    </submittedName>
</protein>
<evidence type="ECO:0000256" key="2">
    <source>
        <dbReference type="ARBA" id="ARBA00022722"/>
    </source>
</evidence>
<dbReference type="GO" id="GO:0008296">
    <property type="term" value="F:3'-5'-DNA exonuclease activity"/>
    <property type="evidence" value="ECO:0007669"/>
    <property type="project" value="TreeGrafter"/>
</dbReference>
<dbReference type="SUPFAM" id="SSF51556">
    <property type="entry name" value="Metallo-dependent hydrolases"/>
    <property type="match status" value="1"/>
</dbReference>
<dbReference type="GO" id="GO:0005829">
    <property type="term" value="C:cytosol"/>
    <property type="evidence" value="ECO:0007669"/>
    <property type="project" value="TreeGrafter"/>
</dbReference>
<dbReference type="PANTHER" id="PTHR10060:SF15">
    <property type="entry name" value="DEOXYRIBONUCLEASE TATDN1"/>
    <property type="match status" value="1"/>
</dbReference>
<dbReference type="InterPro" id="IPR018228">
    <property type="entry name" value="DNase_TatD-rel_CS"/>
</dbReference>
<keyword evidence="3" id="KW-0479">Metal-binding</keyword>
<dbReference type="STRING" id="478820.A0A196SCM8"/>
<dbReference type="GO" id="GO:0046872">
    <property type="term" value="F:metal ion binding"/>
    <property type="evidence" value="ECO:0007669"/>
    <property type="project" value="UniProtKB-KW"/>
</dbReference>
<reference evidence="6 7" key="1">
    <citation type="submission" date="2016-05" db="EMBL/GenBank/DDBJ databases">
        <title>Nuclear genome of Blastocystis sp. subtype 1 NandII.</title>
        <authorList>
            <person name="Gentekaki E."/>
            <person name="Curtis B."/>
            <person name="Stairs C."/>
            <person name="Eme L."/>
            <person name="Herman E."/>
            <person name="Klimes V."/>
            <person name="Arias M.C."/>
            <person name="Elias M."/>
            <person name="Hilliou F."/>
            <person name="Klute M."/>
            <person name="Malik S.-B."/>
            <person name="Pightling A."/>
            <person name="Rachubinski R."/>
            <person name="Salas D."/>
            <person name="Schlacht A."/>
            <person name="Suga H."/>
            <person name="Archibald J."/>
            <person name="Ball S.G."/>
            <person name="Clark G."/>
            <person name="Dacks J."/>
            <person name="Van Der Giezen M."/>
            <person name="Tsaousis A."/>
            <person name="Roger A."/>
        </authorList>
    </citation>
    <scope>NUCLEOTIDE SEQUENCE [LARGE SCALE GENOMIC DNA]</scope>
    <source>
        <strain evidence="7">ATCC 50177 / NandII</strain>
    </source>
</reference>
<dbReference type="Proteomes" id="UP000078348">
    <property type="component" value="Unassembled WGS sequence"/>
</dbReference>
<keyword evidence="4" id="KW-0378">Hydrolase</keyword>
<evidence type="ECO:0000256" key="1">
    <source>
        <dbReference type="ARBA" id="ARBA00009275"/>
    </source>
</evidence>
<dbReference type="AlphaFoldDB" id="A0A196SCM8"/>
<evidence type="ECO:0000313" key="6">
    <source>
        <dbReference type="EMBL" id="OAO14763.1"/>
    </source>
</evidence>
<dbReference type="CDD" id="cd01310">
    <property type="entry name" value="TatD_DNAse"/>
    <property type="match status" value="1"/>
</dbReference>
<comment type="similarity">
    <text evidence="1">Belongs to the metallo-dependent hydrolases superfamily. TatD-type hydrolase family.</text>
</comment>